<keyword evidence="2" id="KW-1185">Reference proteome</keyword>
<gene>
    <name evidence="1" type="ORF">EOS_36525</name>
</gene>
<name>A0A0J1CLR3_9BURK</name>
<evidence type="ECO:0000313" key="2">
    <source>
        <dbReference type="Proteomes" id="UP000035963"/>
    </source>
</evidence>
<dbReference type="Pfam" id="PF00132">
    <property type="entry name" value="Hexapep"/>
    <property type="match status" value="1"/>
</dbReference>
<dbReference type="InterPro" id="IPR051159">
    <property type="entry name" value="Hexapeptide_acetyltransf"/>
</dbReference>
<dbReference type="CDD" id="cd04647">
    <property type="entry name" value="LbH_MAT_like"/>
    <property type="match status" value="1"/>
</dbReference>
<dbReference type="InterPro" id="IPR011004">
    <property type="entry name" value="Trimer_LpxA-like_sf"/>
</dbReference>
<dbReference type="InterPro" id="IPR001451">
    <property type="entry name" value="Hexapep"/>
</dbReference>
<dbReference type="Proteomes" id="UP000035963">
    <property type="component" value="Unassembled WGS sequence"/>
</dbReference>
<dbReference type="PATRIC" id="fig|908627.4.peg.8182"/>
<dbReference type="GO" id="GO:0016740">
    <property type="term" value="F:transferase activity"/>
    <property type="evidence" value="ECO:0007669"/>
    <property type="project" value="UniProtKB-KW"/>
</dbReference>
<protein>
    <submittedName>
        <fullName evidence="1">Acetyltransferase</fullName>
    </submittedName>
</protein>
<keyword evidence="1" id="KW-0808">Transferase</keyword>
<sequence>MKQTLNWQNVAYESPPIYSGVWPRIKNEGKILLAENCSFRSFRTRPYITVLKDAVLEIGQGTFVNDGVNLCAKLSIKIGANCKIGDMTYIYDTDFHQVSPQYPTKCAPISIGSNVWIGANSMILAGSKIGDHSVIAAGSIVVGEIPAKTLAAGSPATVIRQLDMPDDWVRD</sequence>
<dbReference type="PANTHER" id="PTHR23416">
    <property type="entry name" value="SIALIC ACID SYNTHASE-RELATED"/>
    <property type="match status" value="1"/>
</dbReference>
<dbReference type="Gene3D" id="2.160.10.10">
    <property type="entry name" value="Hexapeptide repeat proteins"/>
    <property type="match status" value="1"/>
</dbReference>
<dbReference type="EMBL" id="AEJF01000224">
    <property type="protein sequence ID" value="KLU21351.1"/>
    <property type="molecule type" value="Genomic_DNA"/>
</dbReference>
<proteinExistence type="predicted"/>
<reference evidence="1 2" key="1">
    <citation type="journal article" date="2015" name="Genome Announc.">
        <title>Draft Genome Sequence of Burkholderia sp. Strain PML1(12), an Ectomycorrhizosphere-Inhabiting Bacterium with Effective Mineral-Weathering Ability.</title>
        <authorList>
            <person name="Uroz S."/>
            <person name="Oger P."/>
        </authorList>
    </citation>
    <scope>NUCLEOTIDE SEQUENCE [LARGE SCALE GENOMIC DNA]</scope>
    <source>
        <strain evidence="2">PML1(12)</strain>
    </source>
</reference>
<organism evidence="1 2">
    <name type="scientific">Caballeronia mineralivorans PML1(12)</name>
    <dbReference type="NCBI Taxonomy" id="908627"/>
    <lineage>
        <taxon>Bacteria</taxon>
        <taxon>Pseudomonadati</taxon>
        <taxon>Pseudomonadota</taxon>
        <taxon>Betaproteobacteria</taxon>
        <taxon>Burkholderiales</taxon>
        <taxon>Burkholderiaceae</taxon>
        <taxon>Caballeronia</taxon>
    </lineage>
</organism>
<comment type="caution">
    <text evidence="1">The sequence shown here is derived from an EMBL/GenBank/DDBJ whole genome shotgun (WGS) entry which is preliminary data.</text>
</comment>
<dbReference type="SUPFAM" id="SSF51161">
    <property type="entry name" value="Trimeric LpxA-like enzymes"/>
    <property type="match status" value="1"/>
</dbReference>
<accession>A0A0J1CLR3</accession>
<evidence type="ECO:0000313" key="1">
    <source>
        <dbReference type="EMBL" id="KLU21351.1"/>
    </source>
</evidence>
<dbReference type="AlphaFoldDB" id="A0A0J1CLR3"/>